<proteinExistence type="predicted"/>
<evidence type="ECO:0000313" key="3">
    <source>
        <dbReference type="EMBL" id="WXB76529.1"/>
    </source>
</evidence>
<reference evidence="3 4" key="1">
    <citation type="submission" date="2024-02" db="EMBL/GenBank/DDBJ databases">
        <title>Janibacter sp. nov., isolated from gut of marine sandworm.</title>
        <authorList>
            <person name="Kim B."/>
            <person name="Jun M.O."/>
            <person name="Shin N.-R."/>
        </authorList>
    </citation>
    <scope>NUCLEOTIDE SEQUENCE [LARGE SCALE GENOMIC DNA]</scope>
    <source>
        <strain evidence="3 4">A1S7</strain>
    </source>
</reference>
<dbReference type="Proteomes" id="UP001382727">
    <property type="component" value="Chromosome"/>
</dbReference>
<keyword evidence="4" id="KW-1185">Reference proteome</keyword>
<dbReference type="PROSITE" id="PS51819">
    <property type="entry name" value="VOC"/>
    <property type="match status" value="1"/>
</dbReference>
<dbReference type="InterPro" id="IPR037523">
    <property type="entry name" value="VOC_core"/>
</dbReference>
<dbReference type="PANTHER" id="PTHR43048:SF3">
    <property type="entry name" value="METHYLMALONYL-COA EPIMERASE, MITOCHONDRIAL"/>
    <property type="match status" value="1"/>
</dbReference>
<evidence type="ECO:0000256" key="1">
    <source>
        <dbReference type="ARBA" id="ARBA00022723"/>
    </source>
</evidence>
<dbReference type="InterPro" id="IPR051785">
    <property type="entry name" value="MMCE/EMCE_epimerase"/>
</dbReference>
<dbReference type="Gene3D" id="3.10.180.10">
    <property type="entry name" value="2,3-Dihydroxybiphenyl 1,2-Dioxygenase, domain 1"/>
    <property type="match status" value="1"/>
</dbReference>
<dbReference type="PANTHER" id="PTHR43048">
    <property type="entry name" value="METHYLMALONYL-COA EPIMERASE"/>
    <property type="match status" value="1"/>
</dbReference>
<name>A0ABZ2MHI5_9MICO</name>
<protein>
    <submittedName>
        <fullName evidence="3">VOC family protein</fullName>
    </submittedName>
</protein>
<keyword evidence="1" id="KW-0479">Metal-binding</keyword>
<evidence type="ECO:0000259" key="2">
    <source>
        <dbReference type="PROSITE" id="PS51819"/>
    </source>
</evidence>
<evidence type="ECO:0000313" key="4">
    <source>
        <dbReference type="Proteomes" id="UP001382727"/>
    </source>
</evidence>
<gene>
    <name evidence="3" type="ORF">V1351_00290</name>
</gene>
<dbReference type="EMBL" id="CP144913">
    <property type="protein sequence ID" value="WXB76529.1"/>
    <property type="molecule type" value="Genomic_DNA"/>
</dbReference>
<accession>A0ABZ2MHI5</accession>
<sequence length="207" mass="22143">MRITGLVIATPDVAATRAAWRRLGGVDRDVHIEEGEGGLTAVLLGVDEVATTERLWRRRGLVGDAAGFDLGGTTWRPTPSTEGESGELALDHLVVRTGDGERAAADYGARLGLDLRLDRQTDHGFRGLFFRCGNAVVEVIVPGEPHEGPDTFGGVAWRVADLDATRARLAAKRVELSPVREGRKPGTRVTTVRDPHLAVPTLLVASA</sequence>
<dbReference type="Pfam" id="PF13669">
    <property type="entry name" value="Glyoxalase_4"/>
    <property type="match status" value="1"/>
</dbReference>
<organism evidence="3 4">
    <name type="scientific">Janibacter alittae</name>
    <dbReference type="NCBI Taxonomy" id="3115209"/>
    <lineage>
        <taxon>Bacteria</taxon>
        <taxon>Bacillati</taxon>
        <taxon>Actinomycetota</taxon>
        <taxon>Actinomycetes</taxon>
        <taxon>Micrococcales</taxon>
        <taxon>Intrasporangiaceae</taxon>
        <taxon>Janibacter</taxon>
    </lineage>
</organism>
<dbReference type="SUPFAM" id="SSF54593">
    <property type="entry name" value="Glyoxalase/Bleomycin resistance protein/Dihydroxybiphenyl dioxygenase"/>
    <property type="match status" value="1"/>
</dbReference>
<feature type="domain" description="VOC" evidence="2">
    <location>
        <begin position="89"/>
        <end position="205"/>
    </location>
</feature>
<dbReference type="InterPro" id="IPR029068">
    <property type="entry name" value="Glyas_Bleomycin-R_OHBP_Dase"/>
</dbReference>
<dbReference type="RefSeq" id="WP_338749593.1">
    <property type="nucleotide sequence ID" value="NZ_CP144913.1"/>
</dbReference>
<dbReference type="CDD" id="cd06587">
    <property type="entry name" value="VOC"/>
    <property type="match status" value="1"/>
</dbReference>